<reference evidence="3" key="1">
    <citation type="journal article" date="2015" name="PeerJ">
        <title>First genomic representation of candidate bacterial phylum KSB3 points to enhanced environmental sensing as a trigger of wastewater bulking.</title>
        <authorList>
            <person name="Sekiguchi Y."/>
            <person name="Ohashi A."/>
            <person name="Parks D.H."/>
            <person name="Yamauchi T."/>
            <person name="Tyson G.W."/>
            <person name="Hugenholtz P."/>
        </authorList>
    </citation>
    <scope>NUCLEOTIDE SEQUENCE [LARGE SCALE GENOMIC DNA]</scope>
</reference>
<evidence type="ECO:0000313" key="4">
    <source>
        <dbReference type="Proteomes" id="UP000030700"/>
    </source>
</evidence>
<dbReference type="SMART" id="SM00028">
    <property type="entry name" value="TPR"/>
    <property type="match status" value="2"/>
</dbReference>
<dbReference type="STRING" id="1499966.U14_01096"/>
<feature type="signal peptide" evidence="2">
    <location>
        <begin position="1"/>
        <end position="25"/>
    </location>
</feature>
<dbReference type="Gene3D" id="1.25.40.10">
    <property type="entry name" value="Tetratricopeptide repeat domain"/>
    <property type="match status" value="1"/>
</dbReference>
<accession>A0A0S6VRL8</accession>
<keyword evidence="4" id="KW-1185">Reference proteome</keyword>
<sequence length="194" mass="22030">MKHQWHFLWLFVGACCLFPANRAVSQDTQPETLRLPEVVIIGIDESKIQRPIPKVELLPASLPVMTTSCLDEADALAWQAALVALLQPRKAEKLYQQAIALDPEDTDAYARLGKTYQASGMYERAKDAYLKAIERDSGVSDMHYALGILYDSHLREPQKALEQYRVYLEHGGADARVKFWMRELEEKLQSPTTP</sequence>
<proteinExistence type="predicted"/>
<keyword evidence="1" id="KW-0802">TPR repeat</keyword>
<dbReference type="AlphaFoldDB" id="A0A0S6VRL8"/>
<dbReference type="PROSITE" id="PS51257">
    <property type="entry name" value="PROKAR_LIPOPROTEIN"/>
    <property type="match status" value="1"/>
</dbReference>
<keyword evidence="2" id="KW-0732">Signal</keyword>
<feature type="repeat" description="TPR" evidence="1">
    <location>
        <begin position="106"/>
        <end position="139"/>
    </location>
</feature>
<dbReference type="SUPFAM" id="SSF48452">
    <property type="entry name" value="TPR-like"/>
    <property type="match status" value="1"/>
</dbReference>
<evidence type="ECO:0000313" key="3">
    <source>
        <dbReference type="EMBL" id="GAK49872.1"/>
    </source>
</evidence>
<dbReference type="EMBL" id="DF820455">
    <property type="protein sequence ID" value="GAK49872.1"/>
    <property type="molecule type" value="Genomic_DNA"/>
</dbReference>
<evidence type="ECO:0000256" key="1">
    <source>
        <dbReference type="PROSITE-ProRule" id="PRU00339"/>
    </source>
</evidence>
<dbReference type="InterPro" id="IPR019734">
    <property type="entry name" value="TPR_rpt"/>
</dbReference>
<dbReference type="InterPro" id="IPR011990">
    <property type="entry name" value="TPR-like_helical_dom_sf"/>
</dbReference>
<name>A0A0S6VRL8_9BACT</name>
<dbReference type="Proteomes" id="UP000030700">
    <property type="component" value="Unassembled WGS sequence"/>
</dbReference>
<evidence type="ECO:0000256" key="2">
    <source>
        <dbReference type="SAM" id="SignalP"/>
    </source>
</evidence>
<feature type="chain" id="PRO_5006631412" evidence="2">
    <location>
        <begin position="26"/>
        <end position="194"/>
    </location>
</feature>
<dbReference type="HOGENOM" id="CLU_1400060_0_0_0"/>
<dbReference type="PROSITE" id="PS50005">
    <property type="entry name" value="TPR"/>
    <property type="match status" value="1"/>
</dbReference>
<protein>
    <submittedName>
        <fullName evidence="3">Tfp pilus assembly protein PilF</fullName>
    </submittedName>
</protein>
<gene>
    <name evidence="3" type="ORF">U14_01096</name>
</gene>
<organism evidence="3">
    <name type="scientific">Candidatus Moduliflexus flocculans</name>
    <dbReference type="NCBI Taxonomy" id="1499966"/>
    <lineage>
        <taxon>Bacteria</taxon>
        <taxon>Candidatus Moduliflexota</taxon>
        <taxon>Candidatus Moduliflexia</taxon>
        <taxon>Candidatus Moduliflexales</taxon>
        <taxon>Candidatus Moduliflexaceae</taxon>
    </lineage>
</organism>
<dbReference type="Pfam" id="PF14559">
    <property type="entry name" value="TPR_19"/>
    <property type="match status" value="1"/>
</dbReference>